<feature type="transmembrane region" description="Helical" evidence="2">
    <location>
        <begin position="114"/>
        <end position="135"/>
    </location>
</feature>
<evidence type="ECO:0000313" key="4">
    <source>
        <dbReference type="Proteomes" id="UP000820818"/>
    </source>
</evidence>
<feature type="region of interest" description="Disordered" evidence="1">
    <location>
        <begin position="327"/>
        <end position="353"/>
    </location>
</feature>
<feature type="compositionally biased region" description="Basic residues" evidence="1">
    <location>
        <begin position="334"/>
        <end position="353"/>
    </location>
</feature>
<proteinExistence type="predicted"/>
<dbReference type="Proteomes" id="UP000820818">
    <property type="component" value="Linkage Group LG5"/>
</dbReference>
<evidence type="ECO:0000256" key="2">
    <source>
        <dbReference type="SAM" id="Phobius"/>
    </source>
</evidence>
<feature type="transmembrane region" description="Helical" evidence="2">
    <location>
        <begin position="185"/>
        <end position="206"/>
    </location>
</feature>
<feature type="region of interest" description="Disordered" evidence="1">
    <location>
        <begin position="378"/>
        <end position="402"/>
    </location>
</feature>
<evidence type="ECO:0000313" key="3">
    <source>
        <dbReference type="EMBL" id="KAI9559147.1"/>
    </source>
</evidence>
<name>A0AAD5KU58_9CRUS</name>
<protein>
    <recommendedName>
        <fullName evidence="5">G-protein coupled receptors family 3 profile domain-containing protein</fullName>
    </recommendedName>
</protein>
<feature type="transmembrane region" description="Helical" evidence="2">
    <location>
        <begin position="155"/>
        <end position="173"/>
    </location>
</feature>
<reference evidence="3 4" key="1">
    <citation type="submission" date="2022-05" db="EMBL/GenBank/DDBJ databases">
        <title>A multi-omics perspective on studying reproductive biology in Daphnia sinensis.</title>
        <authorList>
            <person name="Jia J."/>
        </authorList>
    </citation>
    <scope>NUCLEOTIDE SEQUENCE [LARGE SCALE GENOMIC DNA]</scope>
    <source>
        <strain evidence="3 4">WSL</strain>
    </source>
</reference>
<keyword evidence="2" id="KW-1133">Transmembrane helix</keyword>
<keyword evidence="4" id="KW-1185">Reference proteome</keyword>
<feature type="transmembrane region" description="Helical" evidence="2">
    <location>
        <begin position="54"/>
        <end position="78"/>
    </location>
</feature>
<comment type="caution">
    <text evidence="3">The sequence shown here is derived from an EMBL/GenBank/DDBJ whole genome shotgun (WGS) entry which is preliminary data.</text>
</comment>
<evidence type="ECO:0000256" key="1">
    <source>
        <dbReference type="SAM" id="MobiDB-lite"/>
    </source>
</evidence>
<dbReference type="AlphaFoldDB" id="A0AAD5KU58"/>
<feature type="transmembrane region" description="Helical" evidence="2">
    <location>
        <begin position="20"/>
        <end position="42"/>
    </location>
</feature>
<gene>
    <name evidence="3" type="ORF">GHT06_015936</name>
</gene>
<dbReference type="EMBL" id="WJBH02000005">
    <property type="protein sequence ID" value="KAI9559147.1"/>
    <property type="molecule type" value="Genomic_DNA"/>
</dbReference>
<accession>A0AAD5KU58</accession>
<organism evidence="3 4">
    <name type="scientific">Daphnia sinensis</name>
    <dbReference type="NCBI Taxonomy" id="1820382"/>
    <lineage>
        <taxon>Eukaryota</taxon>
        <taxon>Metazoa</taxon>
        <taxon>Ecdysozoa</taxon>
        <taxon>Arthropoda</taxon>
        <taxon>Crustacea</taxon>
        <taxon>Branchiopoda</taxon>
        <taxon>Diplostraca</taxon>
        <taxon>Cladocera</taxon>
        <taxon>Anomopoda</taxon>
        <taxon>Daphniidae</taxon>
        <taxon>Daphnia</taxon>
        <taxon>Daphnia similis group</taxon>
    </lineage>
</organism>
<keyword evidence="2" id="KW-0812">Transmembrane</keyword>
<sequence>MAVDAFKGVFREDSWATPLLAMSVITLCSLLLYTVICFCFWIKPSSSRKSSLLPWLQIPFLFGLICLASISIVAAVPLNDGSCRMLFIGPGVAYALLAAGLLSRIIQHTMRAHVFLQWLLIFFVVLNQLVISIAYVLRSTRKICVLTIHDQLLMMLYPALLIGVVLLLVYRTARSTRSQWKSRQAIHVGLAATFSGAFAGCWLGAACVLGDALLSSCIGFGCLVTCVIVSLIALIPRQDRIDSNDDSIYSQKEEVIYHEDRDMPKDMHKITDYESRSSEKLSMNDPEIIIVPITTDGQTIPDIALQAINKARNSQYHLNYAGHRRSRDCVDGSRHHHHHHHQVGHQRSPHRWHNKLRTDMSIGRRTNKTLRSRKEITGRGTTRNNPADKIHRTPYNHRGWLY</sequence>
<keyword evidence="2" id="KW-0472">Membrane</keyword>
<evidence type="ECO:0008006" key="5">
    <source>
        <dbReference type="Google" id="ProtNLM"/>
    </source>
</evidence>
<feature type="transmembrane region" description="Helical" evidence="2">
    <location>
        <begin position="84"/>
        <end position="102"/>
    </location>
</feature>
<feature type="transmembrane region" description="Helical" evidence="2">
    <location>
        <begin position="212"/>
        <end position="235"/>
    </location>
</feature>